<organism evidence="4 5">
    <name type="scientific">Williamsia marianensis</name>
    <dbReference type="NCBI Taxonomy" id="85044"/>
    <lineage>
        <taxon>Bacteria</taxon>
        <taxon>Bacillati</taxon>
        <taxon>Actinomycetota</taxon>
        <taxon>Actinomycetes</taxon>
        <taxon>Mycobacteriales</taxon>
        <taxon>Nocardiaceae</taxon>
        <taxon>Williamsia</taxon>
    </lineage>
</organism>
<dbReference type="SUPFAM" id="SSF48498">
    <property type="entry name" value="Tetracyclin repressor-like, C-terminal domain"/>
    <property type="match status" value="1"/>
</dbReference>
<dbReference type="EMBL" id="PEBD01000002">
    <property type="protein sequence ID" value="PHV69130.1"/>
    <property type="molecule type" value="Genomic_DNA"/>
</dbReference>
<proteinExistence type="predicted"/>
<dbReference type="Gene3D" id="1.10.357.10">
    <property type="entry name" value="Tetracycline Repressor, domain 2"/>
    <property type="match status" value="1"/>
</dbReference>
<dbReference type="InterPro" id="IPR050109">
    <property type="entry name" value="HTH-type_TetR-like_transc_reg"/>
</dbReference>
<feature type="domain" description="HTH tetR-type" evidence="3">
    <location>
        <begin position="14"/>
        <end position="74"/>
    </location>
</feature>
<reference evidence="4 5" key="1">
    <citation type="submission" date="2017-10" db="EMBL/GenBank/DDBJ databases">
        <title>The draft genome sequence of Williamsia sp. BULT 1.1 isolated from the semi-arid grassland soils from South Africa.</title>
        <authorList>
            <person name="Kabwe M.H."/>
            <person name="Govender N."/>
            <person name="Mutseka Lunga P."/>
            <person name="Vikram S."/>
            <person name="Makhalanyane T.P."/>
        </authorList>
    </citation>
    <scope>NUCLEOTIDE SEQUENCE [LARGE SCALE GENOMIC DNA]</scope>
    <source>
        <strain evidence="4 5">BULT 1.1</strain>
    </source>
</reference>
<dbReference type="SUPFAM" id="SSF46689">
    <property type="entry name" value="Homeodomain-like"/>
    <property type="match status" value="1"/>
</dbReference>
<gene>
    <name evidence="4" type="ORF">CSW57_00495</name>
</gene>
<name>A0A2G3PTR1_WILMA</name>
<dbReference type="Pfam" id="PF17920">
    <property type="entry name" value="TetR_C_16"/>
    <property type="match status" value="1"/>
</dbReference>
<dbReference type="InterPro" id="IPR036271">
    <property type="entry name" value="Tet_transcr_reg_TetR-rel_C_sf"/>
</dbReference>
<dbReference type="Gene3D" id="1.10.10.60">
    <property type="entry name" value="Homeodomain-like"/>
    <property type="match status" value="1"/>
</dbReference>
<dbReference type="InterPro" id="IPR001647">
    <property type="entry name" value="HTH_TetR"/>
</dbReference>
<comment type="caution">
    <text evidence="4">The sequence shown here is derived from an EMBL/GenBank/DDBJ whole genome shotgun (WGS) entry which is preliminary data.</text>
</comment>
<evidence type="ECO:0000259" key="3">
    <source>
        <dbReference type="PROSITE" id="PS50977"/>
    </source>
</evidence>
<dbReference type="PRINTS" id="PR00455">
    <property type="entry name" value="HTHTETR"/>
</dbReference>
<sequence>MSGPRRSGRRPGEPDTKGQILASARTLFARDGLDRTSIRAVAADAGVDPALVHHYFGTKHKLFLAAIELPIDPLDVVGPLREIPIDELGPTLVRTVVGVWDGELQESGIALLRTVISGPDPTLIRTMVLEVVLAEITERADNPAGTGRLRANLVGSAVLGMIMTRYLLRFEPLASLPADDVVANLGPTIQRYLTGPISP</sequence>
<dbReference type="InterPro" id="IPR041678">
    <property type="entry name" value="TetR_C_16"/>
</dbReference>
<dbReference type="PANTHER" id="PTHR30055">
    <property type="entry name" value="HTH-TYPE TRANSCRIPTIONAL REGULATOR RUTR"/>
    <property type="match status" value="1"/>
</dbReference>
<dbReference type="PANTHER" id="PTHR30055:SF235">
    <property type="entry name" value="TRANSCRIPTIONAL REGULATORY PROTEIN"/>
    <property type="match status" value="1"/>
</dbReference>
<dbReference type="RefSeq" id="WP_099380990.1">
    <property type="nucleotide sequence ID" value="NZ_PEBD01000002.1"/>
</dbReference>
<dbReference type="Pfam" id="PF00440">
    <property type="entry name" value="TetR_N"/>
    <property type="match status" value="1"/>
</dbReference>
<protein>
    <submittedName>
        <fullName evidence="4">TetR family transcriptional regulator</fullName>
    </submittedName>
</protein>
<evidence type="ECO:0000256" key="1">
    <source>
        <dbReference type="ARBA" id="ARBA00023125"/>
    </source>
</evidence>
<dbReference type="InterPro" id="IPR009057">
    <property type="entry name" value="Homeodomain-like_sf"/>
</dbReference>
<keyword evidence="1 2" id="KW-0238">DNA-binding</keyword>
<dbReference type="PROSITE" id="PS50977">
    <property type="entry name" value="HTH_TETR_2"/>
    <property type="match status" value="1"/>
</dbReference>
<evidence type="ECO:0000256" key="2">
    <source>
        <dbReference type="PROSITE-ProRule" id="PRU00335"/>
    </source>
</evidence>
<evidence type="ECO:0000313" key="4">
    <source>
        <dbReference type="EMBL" id="PHV69130.1"/>
    </source>
</evidence>
<accession>A0A2G3PTR1</accession>
<feature type="DNA-binding region" description="H-T-H motif" evidence="2">
    <location>
        <begin position="37"/>
        <end position="56"/>
    </location>
</feature>
<dbReference type="GO" id="GO:0000976">
    <property type="term" value="F:transcription cis-regulatory region binding"/>
    <property type="evidence" value="ECO:0007669"/>
    <property type="project" value="TreeGrafter"/>
</dbReference>
<dbReference type="AlphaFoldDB" id="A0A2G3PTR1"/>
<evidence type="ECO:0000313" key="5">
    <source>
        <dbReference type="Proteomes" id="UP000225108"/>
    </source>
</evidence>
<dbReference type="GO" id="GO:0003700">
    <property type="term" value="F:DNA-binding transcription factor activity"/>
    <property type="evidence" value="ECO:0007669"/>
    <property type="project" value="TreeGrafter"/>
</dbReference>
<dbReference type="Proteomes" id="UP000225108">
    <property type="component" value="Unassembled WGS sequence"/>
</dbReference>